<organism evidence="1 2">
    <name type="scientific">Caerostris extrusa</name>
    <name type="common">Bark spider</name>
    <name type="synonym">Caerostris bankana</name>
    <dbReference type="NCBI Taxonomy" id="172846"/>
    <lineage>
        <taxon>Eukaryota</taxon>
        <taxon>Metazoa</taxon>
        <taxon>Ecdysozoa</taxon>
        <taxon>Arthropoda</taxon>
        <taxon>Chelicerata</taxon>
        <taxon>Arachnida</taxon>
        <taxon>Araneae</taxon>
        <taxon>Araneomorphae</taxon>
        <taxon>Entelegynae</taxon>
        <taxon>Araneoidea</taxon>
        <taxon>Araneidae</taxon>
        <taxon>Caerostris</taxon>
    </lineage>
</organism>
<sequence>MVVIFNTEVSIDGEITAIRTALSQLQCHLENSQELLSSVDSRAALLAIVSDSIPKTQDILDCRYHLENLASLEKAMRKPISWLKGGL</sequence>
<dbReference type="AlphaFoldDB" id="A0AAV4S234"/>
<comment type="caution">
    <text evidence="1">The sequence shown here is derived from an EMBL/GenBank/DDBJ whole genome shotgun (WGS) entry which is preliminary data.</text>
</comment>
<evidence type="ECO:0000313" key="1">
    <source>
        <dbReference type="EMBL" id="GIY27024.1"/>
    </source>
</evidence>
<accession>A0AAV4S234</accession>
<keyword evidence="2" id="KW-1185">Reference proteome</keyword>
<gene>
    <name evidence="1" type="ORF">CEXT_247061</name>
</gene>
<name>A0AAV4S234_CAEEX</name>
<reference evidence="1 2" key="1">
    <citation type="submission" date="2021-06" db="EMBL/GenBank/DDBJ databases">
        <title>Caerostris extrusa draft genome.</title>
        <authorList>
            <person name="Kono N."/>
            <person name="Arakawa K."/>
        </authorList>
    </citation>
    <scope>NUCLEOTIDE SEQUENCE [LARGE SCALE GENOMIC DNA]</scope>
</reference>
<dbReference type="Proteomes" id="UP001054945">
    <property type="component" value="Unassembled WGS sequence"/>
</dbReference>
<proteinExistence type="predicted"/>
<dbReference type="EMBL" id="BPLR01008762">
    <property type="protein sequence ID" value="GIY27024.1"/>
    <property type="molecule type" value="Genomic_DNA"/>
</dbReference>
<protein>
    <submittedName>
        <fullName evidence="1">Uncharacterized protein</fullName>
    </submittedName>
</protein>
<evidence type="ECO:0000313" key="2">
    <source>
        <dbReference type="Proteomes" id="UP001054945"/>
    </source>
</evidence>